<organism evidence="2 3">
    <name type="scientific">Methanoculleus bourgensis (strain ATCC 43281 / DSM 3045 / OCM 15 / MS2)</name>
    <name type="common">Methanogenium bourgense</name>
    <dbReference type="NCBI Taxonomy" id="1201294"/>
    <lineage>
        <taxon>Archaea</taxon>
        <taxon>Methanobacteriati</taxon>
        <taxon>Methanobacteriota</taxon>
        <taxon>Stenosarchaea group</taxon>
        <taxon>Methanomicrobia</taxon>
        <taxon>Methanomicrobiales</taxon>
        <taxon>Methanomicrobiaceae</taxon>
        <taxon>Methanoculleus</taxon>
    </lineage>
</organism>
<dbReference type="KEGG" id="mbg:BN140_3020"/>
<feature type="region of interest" description="Disordered" evidence="1">
    <location>
        <begin position="120"/>
        <end position="162"/>
    </location>
</feature>
<keyword evidence="3" id="KW-1185">Reference proteome</keyword>
<proteinExistence type="predicted"/>
<evidence type="ECO:0000256" key="1">
    <source>
        <dbReference type="SAM" id="MobiDB-lite"/>
    </source>
</evidence>
<sequence length="162" mass="17342">MPPGIASRGGRGKGVFPHWRERNHGGTAFWVGYRRGSSSVELSCRFWCSSPPTSAWVVNAEYPRALPGQWTVVGIALGVGAGEGARPLPAGGDTANPPPRPACGLLPRPLRGRGQCMVMSEGKPYPRHDKLPVRTGRALADCPRQGSRPFSEEVDDCPQTGQ</sequence>
<dbReference type="Proteomes" id="UP000009007">
    <property type="component" value="Chromosome I"/>
</dbReference>
<name>W6Q8Q1_METBM</name>
<dbReference type="HOGENOM" id="CLU_1631638_0_0_2"/>
<dbReference type="AlphaFoldDB" id="W6Q8Q1"/>
<reference evidence="3" key="1">
    <citation type="journal article" date="2012" name="J. Bacteriol.">
        <title>Complete genome sequence of the hydrogenotrophic, methanogenic archaeon Methanoculleus bourgensis strain MS2T, isolated from a sewage sludge digester.</title>
        <authorList>
            <person name="Maus I."/>
            <person name="Wibberg D."/>
            <person name="Stantscheff R."/>
            <person name="Eikmeyer F.G."/>
            <person name="Seffner A."/>
            <person name="Boelter J."/>
            <person name="Szczepanowski R."/>
            <person name="Blom J."/>
            <person name="Jaenicke S."/>
            <person name="Konig H."/>
            <person name="Puhler A."/>
            <person name="Schluter A."/>
        </authorList>
    </citation>
    <scope>NUCLEOTIDE SEQUENCE [LARGE SCALE GENOMIC DNA]</scope>
    <source>
        <strain evidence="3">ATCC 43281 / DSM 3045 / OCM 15 / MS2</strain>
    </source>
</reference>
<dbReference type="STRING" id="1201294.BN140_3020"/>
<evidence type="ECO:0000313" key="2">
    <source>
        <dbReference type="EMBL" id="CDM26127.1"/>
    </source>
</evidence>
<dbReference type="PATRIC" id="fig|1201294.9.peg.921"/>
<protein>
    <submittedName>
        <fullName evidence="2">Uncharacterized protein</fullName>
    </submittedName>
</protein>
<accession>W6Q8Q1</accession>
<evidence type="ECO:0000313" key="3">
    <source>
        <dbReference type="Proteomes" id="UP000009007"/>
    </source>
</evidence>
<dbReference type="EMBL" id="HE964772">
    <property type="protein sequence ID" value="CDM26127.1"/>
    <property type="molecule type" value="Genomic_DNA"/>
</dbReference>
<gene>
    <name evidence="2" type="ordered locus">BN140_3020</name>
</gene>